<comment type="caution">
    <text evidence="1">The sequence shown here is derived from an EMBL/GenBank/DDBJ whole genome shotgun (WGS) entry which is preliminary data.</text>
</comment>
<evidence type="ECO:0000313" key="2">
    <source>
        <dbReference type="Proteomes" id="UP000187203"/>
    </source>
</evidence>
<gene>
    <name evidence="1" type="ORF">COLO4_37602</name>
</gene>
<dbReference type="EMBL" id="AWUE01024107">
    <property type="protein sequence ID" value="OMO51610.1"/>
    <property type="molecule type" value="Genomic_DNA"/>
</dbReference>
<dbReference type="Proteomes" id="UP000187203">
    <property type="component" value="Unassembled WGS sequence"/>
</dbReference>
<reference evidence="2" key="1">
    <citation type="submission" date="2013-09" db="EMBL/GenBank/DDBJ databases">
        <title>Corchorus olitorius genome sequencing.</title>
        <authorList>
            <person name="Alam M."/>
            <person name="Haque M.S."/>
            <person name="Islam M.S."/>
            <person name="Emdad E.M."/>
            <person name="Islam M.M."/>
            <person name="Ahmed B."/>
            <person name="Halim A."/>
            <person name="Hossen Q.M.M."/>
            <person name="Hossain M.Z."/>
            <person name="Ahmed R."/>
            <person name="Khan M.M."/>
            <person name="Islam R."/>
            <person name="Rashid M.M."/>
            <person name="Khan S.A."/>
            <person name="Rahman M.S."/>
            <person name="Alam M."/>
            <person name="Yahiya A.S."/>
            <person name="Khan M.S."/>
            <person name="Azam M.S."/>
            <person name="Haque T."/>
            <person name="Lashkar M.Z.H."/>
            <person name="Akhand A.I."/>
            <person name="Morshed G."/>
            <person name="Roy S."/>
            <person name="Uddin K.S."/>
            <person name="Rabeya T."/>
            <person name="Hossain A.S."/>
            <person name="Chowdhury A."/>
            <person name="Snigdha A.R."/>
            <person name="Mortoza M.S."/>
            <person name="Matin S.A."/>
            <person name="Hoque S.M.E."/>
            <person name="Islam M.K."/>
            <person name="Roy D.K."/>
            <person name="Haider R."/>
            <person name="Moosa M.M."/>
            <person name="Elias S.M."/>
            <person name="Hasan A.M."/>
            <person name="Jahan S."/>
            <person name="Shafiuddin M."/>
            <person name="Mahmood N."/>
            <person name="Shommy N.S."/>
        </authorList>
    </citation>
    <scope>NUCLEOTIDE SEQUENCE [LARGE SCALE GENOMIC DNA]</scope>
    <source>
        <strain evidence="2">cv. O-4</strain>
    </source>
</reference>
<proteinExistence type="predicted"/>
<accession>A0A1R3G0S9</accession>
<name>A0A1R3G0S9_9ROSI</name>
<dbReference type="AlphaFoldDB" id="A0A1R3G0S9"/>
<evidence type="ECO:0000313" key="1">
    <source>
        <dbReference type="EMBL" id="OMO51610.1"/>
    </source>
</evidence>
<keyword evidence="2" id="KW-1185">Reference proteome</keyword>
<sequence length="67" mass="7419">MSVFGVGFLGEECDECAEFVNPENGIRRNWCPRVGGMMSSPSGLIRHFSFPLLDLNCLACNRIPVDL</sequence>
<protein>
    <submittedName>
        <fullName evidence="1">Uncharacterized protein</fullName>
    </submittedName>
</protein>
<organism evidence="1 2">
    <name type="scientific">Corchorus olitorius</name>
    <dbReference type="NCBI Taxonomy" id="93759"/>
    <lineage>
        <taxon>Eukaryota</taxon>
        <taxon>Viridiplantae</taxon>
        <taxon>Streptophyta</taxon>
        <taxon>Embryophyta</taxon>
        <taxon>Tracheophyta</taxon>
        <taxon>Spermatophyta</taxon>
        <taxon>Magnoliopsida</taxon>
        <taxon>eudicotyledons</taxon>
        <taxon>Gunneridae</taxon>
        <taxon>Pentapetalae</taxon>
        <taxon>rosids</taxon>
        <taxon>malvids</taxon>
        <taxon>Malvales</taxon>
        <taxon>Malvaceae</taxon>
        <taxon>Grewioideae</taxon>
        <taxon>Apeibeae</taxon>
        <taxon>Corchorus</taxon>
    </lineage>
</organism>